<dbReference type="EMBL" id="CHKL01000415">
    <property type="protein sequence ID" value="COW73632.1"/>
    <property type="molecule type" value="Genomic_DNA"/>
</dbReference>
<evidence type="ECO:0000313" key="3">
    <source>
        <dbReference type="EMBL" id="CNU39870.1"/>
    </source>
</evidence>
<organism evidence="5 8">
    <name type="scientific">Mycobacterium tuberculosis</name>
    <dbReference type="NCBI Taxonomy" id="1773"/>
    <lineage>
        <taxon>Bacteria</taxon>
        <taxon>Bacillati</taxon>
        <taxon>Actinomycetota</taxon>
        <taxon>Actinomycetes</taxon>
        <taxon>Mycobacteriales</taxon>
        <taxon>Mycobacteriaceae</taxon>
        <taxon>Mycobacterium</taxon>
        <taxon>Mycobacterium tuberculosis complex</taxon>
    </lineage>
</organism>
<dbReference type="EMBL" id="CQQC01000127">
    <property type="protein sequence ID" value="CNU39870.1"/>
    <property type="molecule type" value="Genomic_DNA"/>
</dbReference>
<dbReference type="EMBL" id="CFOH01000350">
    <property type="protein sequence ID" value="CFE53204.1"/>
    <property type="molecule type" value="Genomic_DNA"/>
</dbReference>
<evidence type="ECO:0000313" key="4">
    <source>
        <dbReference type="EMBL" id="COV72858.1"/>
    </source>
</evidence>
<proteinExistence type="predicted"/>
<evidence type="ECO:0000313" key="6">
    <source>
        <dbReference type="EMBL" id="COW52024.1"/>
    </source>
</evidence>
<name>A0A0U0RNV5_MYCTX</name>
<dbReference type="Proteomes" id="UP000045842">
    <property type="component" value="Unassembled WGS sequence"/>
</dbReference>
<feature type="region of interest" description="Disordered" evidence="1">
    <location>
        <begin position="62"/>
        <end position="89"/>
    </location>
</feature>
<evidence type="ECO:0000313" key="8">
    <source>
        <dbReference type="Proteomes" id="UP000038802"/>
    </source>
</evidence>
<evidence type="ECO:0000313" key="9">
    <source>
        <dbReference type="Proteomes" id="UP000039217"/>
    </source>
</evidence>
<dbReference type="Proteomes" id="UP000039217">
    <property type="component" value="Unassembled WGS sequence"/>
</dbReference>
<dbReference type="Proteomes" id="UP000048600">
    <property type="component" value="Unassembled WGS sequence"/>
</dbReference>
<dbReference type="AlphaFoldDB" id="A0A0U0RNV5"/>
<gene>
    <name evidence="3" type="ORF">ERS007661_00604</name>
    <name evidence="4" type="ORF">ERS007679_02357</name>
    <name evidence="2" type="ORF">ERS007688_02218</name>
    <name evidence="5" type="ORF">ERS007703_02967</name>
    <name evidence="6" type="ORF">ERS007720_02786</name>
    <name evidence="7" type="ORF">ERS007741_03049</name>
</gene>
<evidence type="ECO:0000313" key="5">
    <source>
        <dbReference type="EMBL" id="COW17668.1"/>
    </source>
</evidence>
<reference evidence="5" key="1">
    <citation type="submission" date="2015-03" db="EMBL/GenBank/DDBJ databases">
        <authorList>
            <person name="Murphy D."/>
        </authorList>
    </citation>
    <scope>NUCLEOTIDE SEQUENCE [LARGE SCALE GENOMIC DNA]</scope>
    <source>
        <strain evidence="5">K00500041</strain>
    </source>
</reference>
<evidence type="ECO:0000313" key="11">
    <source>
        <dbReference type="Proteomes" id="UP000045842"/>
    </source>
</evidence>
<dbReference type="Proteomes" id="UP000038802">
    <property type="component" value="Unassembled WGS sequence"/>
</dbReference>
<evidence type="ECO:0000313" key="10">
    <source>
        <dbReference type="Proteomes" id="UP000044938"/>
    </source>
</evidence>
<protein>
    <submittedName>
        <fullName evidence="5">Uncharacterized protein</fullName>
    </submittedName>
</protein>
<reference evidence="8 9" key="2">
    <citation type="submission" date="2015-03" db="EMBL/GenBank/DDBJ databases">
        <authorList>
            <consortium name="Pathogen Informatics"/>
        </authorList>
    </citation>
    <scope>NUCLEOTIDE SEQUENCE [LARGE SCALE GENOMIC DNA]</scope>
    <source>
        <strain evidence="3 9">D00501624</strain>
        <strain evidence="4 11">G09801536</strain>
        <strain evidence="2 12">H09601792</strain>
        <strain evidence="8">K00500041</strain>
        <strain evidence="6 10">M09401471</strain>
        <strain evidence="7 13">P00601463</strain>
    </source>
</reference>
<evidence type="ECO:0000313" key="12">
    <source>
        <dbReference type="Proteomes" id="UP000046947"/>
    </source>
</evidence>
<evidence type="ECO:0000313" key="13">
    <source>
        <dbReference type="Proteomes" id="UP000048600"/>
    </source>
</evidence>
<dbReference type="EMBL" id="CSAE01000365">
    <property type="protein sequence ID" value="COW17668.1"/>
    <property type="molecule type" value="Genomic_DNA"/>
</dbReference>
<sequence length="228" mass="23496">MVTGLGAVAKIIRHHAVRQQPDDELALTAAVGRMGVGVVAPYVGTGNLQLGELAGPVSQRAGHARGVHPQDGGAGRHQLDRGHHTVTGDQQGGVVVDRILQLDPAIGGNKRLAGEDLSRRPLDIGQSLGASHLVAAGGAGGHAGATYPALAFVDDGHAVFLGGIQDRLVAPHRHRLVRAVRIADGDLTNRHGYTTAVAGLVARRALSLGMTSWASSRNDSFHGPGLSL</sequence>
<dbReference type="EMBL" id="CSAJ01000385">
    <property type="protein sequence ID" value="COW52024.1"/>
    <property type="molecule type" value="Genomic_DNA"/>
</dbReference>
<dbReference type="Proteomes" id="UP000046947">
    <property type="component" value="Unassembled WGS sequence"/>
</dbReference>
<evidence type="ECO:0000313" key="2">
    <source>
        <dbReference type="EMBL" id="CFE53204.1"/>
    </source>
</evidence>
<dbReference type="Proteomes" id="UP000044938">
    <property type="component" value="Unassembled WGS sequence"/>
</dbReference>
<dbReference type="EMBL" id="CSAD01000318">
    <property type="protein sequence ID" value="COV72858.1"/>
    <property type="molecule type" value="Genomic_DNA"/>
</dbReference>
<accession>A0A0U0RNV5</accession>
<evidence type="ECO:0000313" key="7">
    <source>
        <dbReference type="EMBL" id="COW73632.1"/>
    </source>
</evidence>
<evidence type="ECO:0000256" key="1">
    <source>
        <dbReference type="SAM" id="MobiDB-lite"/>
    </source>
</evidence>